<evidence type="ECO:0000313" key="3">
    <source>
        <dbReference type="Proteomes" id="UP000266188"/>
    </source>
</evidence>
<keyword evidence="2" id="KW-0808">Transferase</keyword>
<comment type="caution">
    <text evidence="2">The sequence shown here is derived from an EMBL/GenBank/DDBJ whole genome shotgun (WGS) entry which is preliminary data.</text>
</comment>
<dbReference type="PANTHER" id="PTHR34598:SF1">
    <property type="entry name" value="PUTATIVE (AFU_ORTHOLOGUE AFUA_3G13140)-RELATED"/>
    <property type="match status" value="1"/>
</dbReference>
<dbReference type="GO" id="GO:0032259">
    <property type="term" value="P:methylation"/>
    <property type="evidence" value="ECO:0007669"/>
    <property type="project" value="UniProtKB-KW"/>
</dbReference>
<dbReference type="GO" id="GO:0008168">
    <property type="term" value="F:methyltransferase activity"/>
    <property type="evidence" value="ECO:0007669"/>
    <property type="project" value="UniProtKB-KW"/>
</dbReference>
<name>A0A3A3AAW8_9EURO</name>
<dbReference type="OrthoDB" id="412788at2759"/>
<organism evidence="2 3">
    <name type="scientific">Aspergillus sclerotialis</name>
    <dbReference type="NCBI Taxonomy" id="2070753"/>
    <lineage>
        <taxon>Eukaryota</taxon>
        <taxon>Fungi</taxon>
        <taxon>Dikarya</taxon>
        <taxon>Ascomycota</taxon>
        <taxon>Pezizomycotina</taxon>
        <taxon>Eurotiomycetes</taxon>
        <taxon>Eurotiomycetidae</taxon>
        <taxon>Eurotiales</taxon>
        <taxon>Aspergillaceae</taxon>
        <taxon>Aspergillus</taxon>
        <taxon>Aspergillus subgen. Polypaecilum</taxon>
    </lineage>
</organism>
<dbReference type="InterPro" id="IPR044053">
    <property type="entry name" value="AsaB-like"/>
</dbReference>
<dbReference type="STRING" id="2070753.A0A3A3AAW8"/>
<evidence type="ECO:0000256" key="1">
    <source>
        <dbReference type="ARBA" id="ARBA00023604"/>
    </source>
</evidence>
<dbReference type="Proteomes" id="UP000266188">
    <property type="component" value="Unassembled WGS sequence"/>
</dbReference>
<reference evidence="3" key="1">
    <citation type="submission" date="2017-02" db="EMBL/GenBank/DDBJ databases">
        <authorList>
            <person name="Tafer H."/>
            <person name="Lopandic K."/>
        </authorList>
    </citation>
    <scope>NUCLEOTIDE SEQUENCE [LARGE SCALE GENOMIC DNA]</scope>
    <source>
        <strain evidence="3">CBS 366.77</strain>
    </source>
</reference>
<accession>A0A3A3AAW8</accession>
<dbReference type="PANTHER" id="PTHR34598">
    <property type="entry name" value="BLL6449 PROTEIN"/>
    <property type="match status" value="1"/>
</dbReference>
<dbReference type="AlphaFoldDB" id="A0A3A3AAW8"/>
<keyword evidence="3" id="KW-1185">Reference proteome</keyword>
<dbReference type="EMBL" id="MVGC01000009">
    <property type="protein sequence ID" value="RJE27125.1"/>
    <property type="molecule type" value="Genomic_DNA"/>
</dbReference>
<proteinExistence type="inferred from homology"/>
<dbReference type="NCBIfam" id="NF041278">
    <property type="entry name" value="CmcJ_NvfI_EfuI"/>
    <property type="match status" value="1"/>
</dbReference>
<evidence type="ECO:0000313" key="2">
    <source>
        <dbReference type="EMBL" id="RJE27125.1"/>
    </source>
</evidence>
<sequence>MTASLQTHDGTARTAEEYQAQAATLPPPPGGDITTPVMFAQEFDAGTTGYMFIKNPPPAGVPYTNIRGTPAMVTVEDLRGKEDSVTLDHDSLQILQGLTDMPRSPAVNWDSDASIETNFYPAVEAAVKKAIPGTHTVSIFRHGIRHSKNWPVPYNPPAMIAHLDQTGPAAVNRVLRHMGPVDGPRLLQGRYRIVHFWTPLNGPVYTCPVAVASSATVQDKDIRVFISHLGGVGGLGMPLGRPIANPNPTEQYREDFGAPRYAEGQRWFYLSGISQDEAMLIQIFDSKALVKGSEVKGGRAVHSAFRDPRTPEGAPDRWSIEVSCLVFSDE</sequence>
<gene>
    <name evidence="2" type="ORF">PHISCL_00592</name>
</gene>
<protein>
    <submittedName>
        <fullName evidence="2">Methyltransferase</fullName>
    </submittedName>
</protein>
<comment type="similarity">
    <text evidence="1">Belongs to the asaB hydroxylase/desaturase family.</text>
</comment>
<dbReference type="GO" id="GO:0016491">
    <property type="term" value="F:oxidoreductase activity"/>
    <property type="evidence" value="ECO:0007669"/>
    <property type="project" value="InterPro"/>
</dbReference>
<keyword evidence="2" id="KW-0489">Methyltransferase</keyword>